<dbReference type="AlphaFoldDB" id="A0A197KF56"/>
<accession>A0A197KF56</accession>
<organism evidence="2 3">
    <name type="scientific">Linnemannia elongata AG-77</name>
    <dbReference type="NCBI Taxonomy" id="1314771"/>
    <lineage>
        <taxon>Eukaryota</taxon>
        <taxon>Fungi</taxon>
        <taxon>Fungi incertae sedis</taxon>
        <taxon>Mucoromycota</taxon>
        <taxon>Mortierellomycotina</taxon>
        <taxon>Mortierellomycetes</taxon>
        <taxon>Mortierellales</taxon>
        <taxon>Mortierellaceae</taxon>
        <taxon>Linnemannia</taxon>
    </lineage>
</organism>
<keyword evidence="3" id="KW-1185">Reference proteome</keyword>
<dbReference type="OrthoDB" id="2335084at2759"/>
<gene>
    <name evidence="2" type="ORF">K457DRAFT_891043</name>
</gene>
<feature type="region of interest" description="Disordered" evidence="1">
    <location>
        <begin position="405"/>
        <end position="430"/>
    </location>
</feature>
<name>A0A197KF56_9FUNG</name>
<dbReference type="Proteomes" id="UP000078512">
    <property type="component" value="Unassembled WGS sequence"/>
</dbReference>
<evidence type="ECO:0000313" key="3">
    <source>
        <dbReference type="Proteomes" id="UP000078512"/>
    </source>
</evidence>
<feature type="non-terminal residue" evidence="2">
    <location>
        <position position="1"/>
    </location>
</feature>
<reference evidence="2 3" key="1">
    <citation type="submission" date="2016-05" db="EMBL/GenBank/DDBJ databases">
        <title>Genome sequencing reveals origins of a unique bacterial endosymbiosis in the earliest lineages of terrestrial Fungi.</title>
        <authorList>
            <consortium name="DOE Joint Genome Institute"/>
            <person name="Uehling J."/>
            <person name="Gryganskyi A."/>
            <person name="Hameed K."/>
            <person name="Tschaplinski T."/>
            <person name="Misztal P."/>
            <person name="Wu S."/>
            <person name="Desiro A."/>
            <person name="Vande Pol N."/>
            <person name="Du Z.-Y."/>
            <person name="Zienkiewicz A."/>
            <person name="Zienkiewicz K."/>
            <person name="Morin E."/>
            <person name="Tisserant E."/>
            <person name="Splivallo R."/>
            <person name="Hainaut M."/>
            <person name="Henrissat B."/>
            <person name="Ohm R."/>
            <person name="Kuo A."/>
            <person name="Yan J."/>
            <person name="Lipzen A."/>
            <person name="Nolan M."/>
            <person name="Labutti K."/>
            <person name="Barry K."/>
            <person name="Goldstein A."/>
            <person name="Labbe J."/>
            <person name="Schadt C."/>
            <person name="Tuskan G."/>
            <person name="Grigoriev I."/>
            <person name="Martin F."/>
            <person name="Vilgalys R."/>
            <person name="Bonito G."/>
        </authorList>
    </citation>
    <scope>NUCLEOTIDE SEQUENCE [LARGE SCALE GENOMIC DNA]</scope>
    <source>
        <strain evidence="2 3">AG-77</strain>
    </source>
</reference>
<evidence type="ECO:0000256" key="1">
    <source>
        <dbReference type="SAM" id="MobiDB-lite"/>
    </source>
</evidence>
<dbReference type="EMBL" id="KV442012">
    <property type="protein sequence ID" value="OAQ36155.1"/>
    <property type="molecule type" value="Genomic_DNA"/>
</dbReference>
<sequence length="608" mass="67843">TNPSPLVHIQESKAISILFSTSTLNLSCSHDIYHTFHPPKPKSQPPPPSPLLLLPSKMNKERINPLDLPEIIMTVGRCLPLWKHSDNLGFYDFNPKHLLSFTLVNKTWRSALLPVIWYVYNGFVMRHVPKPIILKYSIHFRLFFGDRSFSGQILSKNIKSLVISWWDQGLLDLVEGNAESLEYLSWKGANSTGGAGGGWPSPDYGLLMRMAPTLKELHLSHWTLSGQEVARFLGACKRLHRLDLAAIDWIDPVPECDFTTASSYCRPVSSDTAGQGLTDLNLDISTPKEDAFVDLLRYSCPDLERFTLYSESAADSRRLTPVLRAHCRKLVGLDYVTRFSSSLDRRDYLSDSEYADLVLAVSDNVRQIKLDIPWLDAQLTRAIVLRPLTLQSLNLRFYERRMTPPTSSFSPSFPISSSPPSSSPSSSSSLSIRDAENLGQIILQHCTNLRDLSLFFNPHSMGPEETLKLVEKPWACLDLQSLVLTDISIGLTTISATSPHIWQGGIDETAIHPSPSSINPQFPQGSGLQPYHWQLAAAAATVPNSVVTTTMTPPSNSSQDAQMRYGTLAKQQLFEQIRRLPKLTRLSLNHVAYSLDGKGLASTHRSSR</sequence>
<dbReference type="InterPro" id="IPR032675">
    <property type="entry name" value="LRR_dom_sf"/>
</dbReference>
<protein>
    <submittedName>
        <fullName evidence="2">Uncharacterized protein</fullName>
    </submittedName>
</protein>
<dbReference type="Gene3D" id="3.80.10.10">
    <property type="entry name" value="Ribonuclease Inhibitor"/>
    <property type="match status" value="1"/>
</dbReference>
<evidence type="ECO:0000313" key="2">
    <source>
        <dbReference type="EMBL" id="OAQ36155.1"/>
    </source>
</evidence>
<dbReference type="SUPFAM" id="SSF52047">
    <property type="entry name" value="RNI-like"/>
    <property type="match status" value="1"/>
</dbReference>
<proteinExistence type="predicted"/>